<reference evidence="1" key="1">
    <citation type="submission" date="2022-07" db="EMBL/GenBank/DDBJ databases">
        <authorList>
            <person name="Macas J."/>
            <person name="Novak P."/>
            <person name="Neumann P."/>
        </authorList>
    </citation>
    <scope>NUCLEOTIDE SEQUENCE</scope>
</reference>
<dbReference type="Proteomes" id="UP001152523">
    <property type="component" value="Unassembled WGS sequence"/>
</dbReference>
<dbReference type="AlphaFoldDB" id="A0AAV0CU40"/>
<name>A0AAV0CU40_9ASTE</name>
<sequence>MVICGINRFILAGSLGSSSPLRVSTNLYIERRSSSAVGEDLARPGKIPFRIGATLLFSPSFFFEGGNLYSSFVLGSWSYRRSCFEETFGIRETRKEEQVYLHRDSPFFRSSVVLLVLPASLASKKTFGTQGTRRDEQVYPHGFPTLLSHVHRSMVICGINRFILAGSLGSSSPLRVSTNLYIERRSSSAVGEDLARPGKIPFRIGATLLFSPFFF</sequence>
<evidence type="ECO:0000313" key="2">
    <source>
        <dbReference type="Proteomes" id="UP001152523"/>
    </source>
</evidence>
<comment type="caution">
    <text evidence="1">The sequence shown here is derived from an EMBL/GenBank/DDBJ whole genome shotgun (WGS) entry which is preliminary data.</text>
</comment>
<accession>A0AAV0CU40</accession>
<proteinExistence type="predicted"/>
<gene>
    <name evidence="1" type="ORF">CEPIT_LOCUS9400</name>
</gene>
<evidence type="ECO:0000313" key="1">
    <source>
        <dbReference type="EMBL" id="CAH9085599.1"/>
    </source>
</evidence>
<dbReference type="EMBL" id="CAMAPF010000051">
    <property type="protein sequence ID" value="CAH9085599.1"/>
    <property type="molecule type" value="Genomic_DNA"/>
</dbReference>
<keyword evidence="2" id="KW-1185">Reference proteome</keyword>
<protein>
    <submittedName>
        <fullName evidence="1">Uncharacterized protein</fullName>
    </submittedName>
</protein>
<organism evidence="1 2">
    <name type="scientific">Cuscuta epithymum</name>
    <dbReference type="NCBI Taxonomy" id="186058"/>
    <lineage>
        <taxon>Eukaryota</taxon>
        <taxon>Viridiplantae</taxon>
        <taxon>Streptophyta</taxon>
        <taxon>Embryophyta</taxon>
        <taxon>Tracheophyta</taxon>
        <taxon>Spermatophyta</taxon>
        <taxon>Magnoliopsida</taxon>
        <taxon>eudicotyledons</taxon>
        <taxon>Gunneridae</taxon>
        <taxon>Pentapetalae</taxon>
        <taxon>asterids</taxon>
        <taxon>lamiids</taxon>
        <taxon>Solanales</taxon>
        <taxon>Convolvulaceae</taxon>
        <taxon>Cuscuteae</taxon>
        <taxon>Cuscuta</taxon>
        <taxon>Cuscuta subgen. Cuscuta</taxon>
    </lineage>
</organism>